<name>A0A0F6MS40_TREDN</name>
<dbReference type="RefSeq" id="WP_002691383.1">
    <property type="nucleotide sequence ID" value="NZ_CM001797.1"/>
</dbReference>
<comment type="caution">
    <text evidence="1">The sequence shown here is derived from an EMBL/GenBank/DDBJ whole genome shotgun (WGS) entry which is preliminary data.</text>
</comment>
<evidence type="ECO:0000313" key="1">
    <source>
        <dbReference type="EMBL" id="EMB23775.1"/>
    </source>
</evidence>
<protein>
    <submittedName>
        <fullName evidence="1">Uncharacterized protein</fullName>
    </submittedName>
</protein>
<dbReference type="AlphaFoldDB" id="A0A0F6MS40"/>
<dbReference type="PATRIC" id="fig|999434.4.peg.952"/>
<sequence>MKKISIDEFIYRIKGLSHLGTADSSFGPCVIGYFKLVLNHSNG</sequence>
<dbReference type="HOGENOM" id="CLU_3240997_0_0_12"/>
<reference evidence="1" key="1">
    <citation type="submission" date="2012-01" db="EMBL/GenBank/DDBJ databases">
        <title>The Genome Sequence of Treponema denticola OTK.</title>
        <authorList>
            <consortium name="The Broad Institute Genome Sequencing Platform"/>
            <person name="Earl A."/>
            <person name="Ward D."/>
            <person name="Feldgarden M."/>
            <person name="Gevers D."/>
            <person name="Blanton J.M."/>
            <person name="Fenno C.J."/>
            <person name="Baranova O.V."/>
            <person name="Mathney J."/>
            <person name="Dewhirst F.E."/>
            <person name="Izard J."/>
            <person name="Young S.K."/>
            <person name="Zeng Q."/>
            <person name="Gargeya S."/>
            <person name="Fitzgerald M."/>
            <person name="Haas B."/>
            <person name="Abouelleil A."/>
            <person name="Alvarado L."/>
            <person name="Arachchi H.M."/>
            <person name="Berlin A."/>
            <person name="Chapman S.B."/>
            <person name="Gearin G."/>
            <person name="Goldberg J."/>
            <person name="Griggs A."/>
            <person name="Gujja S."/>
            <person name="Hansen M."/>
            <person name="Heiman D."/>
            <person name="Howarth C."/>
            <person name="Larimer J."/>
            <person name="Lui A."/>
            <person name="MacDonald P.J.P."/>
            <person name="McCowen C."/>
            <person name="Montmayeur A."/>
            <person name="Murphy C."/>
            <person name="Neiman D."/>
            <person name="Pearson M."/>
            <person name="Priest M."/>
            <person name="Roberts A."/>
            <person name="Saif S."/>
            <person name="Shea T."/>
            <person name="Sisk P."/>
            <person name="Stolte C."/>
            <person name="Sykes S."/>
            <person name="Wortman J."/>
            <person name="Nusbaum C."/>
            <person name="Birren B."/>
        </authorList>
    </citation>
    <scope>NUCLEOTIDE SEQUENCE [LARGE SCALE GENOMIC DNA]</scope>
    <source>
        <strain evidence="1">OTK</strain>
    </source>
</reference>
<gene>
    <name evidence="1" type="ORF">HMPREF9723_00913</name>
</gene>
<accession>A0A0F6MS40</accession>
<dbReference type="Proteomes" id="UP000011701">
    <property type="component" value="Chromosome"/>
</dbReference>
<dbReference type="EMBL" id="AGDY01000004">
    <property type="protein sequence ID" value="EMB23775.1"/>
    <property type="molecule type" value="Genomic_DNA"/>
</dbReference>
<proteinExistence type="predicted"/>
<organism evidence="1">
    <name type="scientific">Treponema denticola OTK</name>
    <dbReference type="NCBI Taxonomy" id="999434"/>
    <lineage>
        <taxon>Bacteria</taxon>
        <taxon>Pseudomonadati</taxon>
        <taxon>Spirochaetota</taxon>
        <taxon>Spirochaetia</taxon>
        <taxon>Spirochaetales</taxon>
        <taxon>Treponemataceae</taxon>
        <taxon>Treponema</taxon>
    </lineage>
</organism>